<dbReference type="InterPro" id="IPR027417">
    <property type="entry name" value="P-loop_NTPase"/>
</dbReference>
<dbReference type="Pfam" id="PF12848">
    <property type="entry name" value="ABC_tran_Xtn"/>
    <property type="match status" value="1"/>
</dbReference>
<proteinExistence type="predicted"/>
<dbReference type="GO" id="GO:0016887">
    <property type="term" value="F:ATP hydrolysis activity"/>
    <property type="evidence" value="ECO:0007669"/>
    <property type="project" value="InterPro"/>
</dbReference>
<dbReference type="OrthoDB" id="9762369at2"/>
<dbReference type="InterPro" id="IPR003593">
    <property type="entry name" value="AAA+_ATPase"/>
</dbReference>
<dbReference type="FunFam" id="3.40.50.300:FF:000011">
    <property type="entry name" value="Putative ABC transporter ATP-binding component"/>
    <property type="match status" value="1"/>
</dbReference>
<evidence type="ECO:0000313" key="6">
    <source>
        <dbReference type="Proteomes" id="UP000198661"/>
    </source>
</evidence>
<dbReference type="FunFam" id="3.40.50.300:FF:001807">
    <property type="entry name" value="ABC transporter ATP-binding protein"/>
    <property type="match status" value="1"/>
</dbReference>
<dbReference type="InterPro" id="IPR051309">
    <property type="entry name" value="ABCF_ATPase"/>
</dbReference>
<dbReference type="Proteomes" id="UP000198661">
    <property type="component" value="Unassembled WGS sequence"/>
</dbReference>
<dbReference type="EMBL" id="FOOK01000016">
    <property type="protein sequence ID" value="SFG11312.1"/>
    <property type="molecule type" value="Genomic_DNA"/>
</dbReference>
<dbReference type="SMART" id="SM00382">
    <property type="entry name" value="AAA"/>
    <property type="match status" value="2"/>
</dbReference>
<sequence length="543" mass="62073">MIIAADRVGKHLEDRWVLSDVSFVVKRGERVGLVGPNGSGKTTLLRLLAGEIAPDRGTVFLAKGARIGYLEQVPQADPGATVMDVLRSPFAELIDLERKMEELANRMADATLDEKQMEQILNRYQACQEEFEKRGGYEMEARIRRVVRGLRLPEDVPDRPFADLSGGEKTKVGLAQVLLSEPDLLLLDEPTNHLDLSALEWLEELLSQWRGAVVVVSHDRYFLDRVVNRIIDLEDGRSTLYQGNYSHFVREKEQRLLAEFQAYREQQKKIKKMEEAIKRLREWANRSNPPSAGLHRRASSMEKALKRMEMLKRPVLERKKMALNFGGQERSGEIVFRLEDIYKHYGREPVLRGANLVVRSGERVAVVGKNGAGKSTLLRLLTGEIAPDRGEVYVGPSVKAGYLSQQGWEGDPDMTVLEAFREEVPLDAGTARQILARFLFYGHSVFRKIRDLSGGERMRLRLAQLMHREVNALILDEPTNHLDIDSREVLEEALRDFRGTILAVSHDRYFLNQLFAPVYWLENGILTRFEGNYDEARRKRGEW</sequence>
<keyword evidence="3" id="KW-0175">Coiled coil</keyword>
<keyword evidence="1" id="KW-0547">Nucleotide-binding</keyword>
<dbReference type="STRING" id="201973.SAMN04488025_11614"/>
<dbReference type="CDD" id="cd03221">
    <property type="entry name" value="ABCF_EF-3"/>
    <property type="match status" value="2"/>
</dbReference>
<feature type="domain" description="ABC transporter" evidence="4">
    <location>
        <begin position="336"/>
        <end position="543"/>
    </location>
</feature>
<dbReference type="SUPFAM" id="SSF52540">
    <property type="entry name" value="P-loop containing nucleoside triphosphate hydrolases"/>
    <property type="match status" value="2"/>
</dbReference>
<evidence type="ECO:0000256" key="3">
    <source>
        <dbReference type="SAM" id="Coils"/>
    </source>
</evidence>
<accession>A0A1I2P546</accession>
<dbReference type="PANTHER" id="PTHR42855:SF2">
    <property type="entry name" value="DRUG RESISTANCE ABC TRANSPORTER,ATP-BINDING PROTEIN"/>
    <property type="match status" value="1"/>
</dbReference>
<reference evidence="5 6" key="1">
    <citation type="submission" date="2016-10" db="EMBL/GenBank/DDBJ databases">
        <authorList>
            <person name="de Groot N.N."/>
        </authorList>
    </citation>
    <scope>NUCLEOTIDE SEQUENCE [LARGE SCALE GENOMIC DNA]</scope>
    <source>
        <strain evidence="5 6">DSM 44945</strain>
    </source>
</reference>
<dbReference type="PROSITE" id="PS50893">
    <property type="entry name" value="ABC_TRANSPORTER_2"/>
    <property type="match status" value="2"/>
</dbReference>
<evidence type="ECO:0000256" key="1">
    <source>
        <dbReference type="ARBA" id="ARBA00022741"/>
    </source>
</evidence>
<dbReference type="InterPro" id="IPR017871">
    <property type="entry name" value="ABC_transporter-like_CS"/>
</dbReference>
<dbReference type="Gene3D" id="3.40.50.300">
    <property type="entry name" value="P-loop containing nucleotide triphosphate hydrolases"/>
    <property type="match status" value="2"/>
</dbReference>
<gene>
    <name evidence="5" type="ORF">SAMN04488025_11614</name>
</gene>
<keyword evidence="6" id="KW-1185">Reference proteome</keyword>
<name>A0A1I2P546_9BACL</name>
<feature type="domain" description="ABC transporter" evidence="4">
    <location>
        <begin position="3"/>
        <end position="260"/>
    </location>
</feature>
<keyword evidence="2" id="KW-0067">ATP-binding</keyword>
<evidence type="ECO:0000259" key="4">
    <source>
        <dbReference type="PROSITE" id="PS50893"/>
    </source>
</evidence>
<evidence type="ECO:0000313" key="5">
    <source>
        <dbReference type="EMBL" id="SFG11312.1"/>
    </source>
</evidence>
<dbReference type="PROSITE" id="PS00211">
    <property type="entry name" value="ABC_TRANSPORTER_1"/>
    <property type="match status" value="2"/>
</dbReference>
<dbReference type="AlphaFoldDB" id="A0A1I2P546"/>
<organism evidence="5 6">
    <name type="scientific">Planifilum fulgidum</name>
    <dbReference type="NCBI Taxonomy" id="201973"/>
    <lineage>
        <taxon>Bacteria</taxon>
        <taxon>Bacillati</taxon>
        <taxon>Bacillota</taxon>
        <taxon>Bacilli</taxon>
        <taxon>Bacillales</taxon>
        <taxon>Thermoactinomycetaceae</taxon>
        <taxon>Planifilum</taxon>
    </lineage>
</organism>
<dbReference type="InterPro" id="IPR003439">
    <property type="entry name" value="ABC_transporter-like_ATP-bd"/>
</dbReference>
<protein>
    <submittedName>
        <fullName evidence="5">ATPase components of ABC transporters with duplicated ATPase domains</fullName>
    </submittedName>
</protein>
<dbReference type="Pfam" id="PF00005">
    <property type="entry name" value="ABC_tran"/>
    <property type="match status" value="2"/>
</dbReference>
<dbReference type="PANTHER" id="PTHR42855">
    <property type="entry name" value="ABC TRANSPORTER ATP-BINDING SUBUNIT"/>
    <property type="match status" value="1"/>
</dbReference>
<dbReference type="RefSeq" id="WP_092038547.1">
    <property type="nucleotide sequence ID" value="NZ_FOOK01000016.1"/>
</dbReference>
<dbReference type="GO" id="GO:0005524">
    <property type="term" value="F:ATP binding"/>
    <property type="evidence" value="ECO:0007669"/>
    <property type="project" value="UniProtKB-KW"/>
</dbReference>
<feature type="coiled-coil region" evidence="3">
    <location>
        <begin position="93"/>
        <end position="120"/>
    </location>
</feature>
<dbReference type="NCBIfam" id="NF000355">
    <property type="entry name" value="ribo_prot_ABC_F"/>
    <property type="match status" value="1"/>
</dbReference>
<dbReference type="InterPro" id="IPR032781">
    <property type="entry name" value="ABC_tran_Xtn"/>
</dbReference>
<evidence type="ECO:0000256" key="2">
    <source>
        <dbReference type="ARBA" id="ARBA00022840"/>
    </source>
</evidence>